<accession>A0A6B3N9I8</accession>
<evidence type="ECO:0000256" key="1">
    <source>
        <dbReference type="SAM" id="MobiDB-lite"/>
    </source>
</evidence>
<reference evidence="3" key="1">
    <citation type="submission" date="2019-11" db="EMBL/GenBank/DDBJ databases">
        <title>Genomic insights into an expanded diversity of filamentous marine cyanobacteria reveals the extraordinary biosynthetic potential of Moorea and Okeania.</title>
        <authorList>
            <person name="Ferreira Leao T."/>
            <person name="Wang M."/>
            <person name="Moss N."/>
            <person name="Da Silva R."/>
            <person name="Sanders J."/>
            <person name="Nurk S."/>
            <person name="Gurevich A."/>
            <person name="Humphrey G."/>
            <person name="Reher R."/>
            <person name="Zhu Q."/>
            <person name="Belda-Ferre P."/>
            <person name="Glukhov E."/>
            <person name="Rex R."/>
            <person name="Dorrestein P.C."/>
            <person name="Knight R."/>
            <person name="Pevzner P."/>
            <person name="Gerwick W.H."/>
            <person name="Gerwick L."/>
        </authorList>
    </citation>
    <scope>NUCLEOTIDE SEQUENCE</scope>
    <source>
        <strain evidence="3">SIO1C4</strain>
    </source>
</reference>
<organism evidence="3">
    <name type="scientific">Symploca sp. SIO1C4</name>
    <dbReference type="NCBI Taxonomy" id="2607765"/>
    <lineage>
        <taxon>Bacteria</taxon>
        <taxon>Bacillati</taxon>
        <taxon>Cyanobacteriota</taxon>
        <taxon>Cyanophyceae</taxon>
        <taxon>Coleofasciculales</taxon>
        <taxon>Coleofasciculaceae</taxon>
        <taxon>Symploca</taxon>
    </lineage>
</organism>
<gene>
    <name evidence="3" type="ORF">F6J89_01100</name>
</gene>
<sequence length="112" mass="12354">MAANKDSSSEGFATALQLWLFFLFSFLFLGYPVELSILLGAIGGATGGFIVSWWNSKDASAPSTPVEDDQEQQEERSSSSMSGLRLAKQRRDAKKLRRSRSLATTFSSLLKR</sequence>
<comment type="caution">
    <text evidence="3">The sequence shown here is derived from an EMBL/GenBank/DDBJ whole genome shotgun (WGS) entry which is preliminary data.</text>
</comment>
<feature type="transmembrane region" description="Helical" evidence="2">
    <location>
        <begin position="12"/>
        <end position="31"/>
    </location>
</feature>
<keyword evidence="2" id="KW-0812">Transmembrane</keyword>
<proteinExistence type="predicted"/>
<name>A0A6B3N9I8_9CYAN</name>
<feature type="region of interest" description="Disordered" evidence="1">
    <location>
        <begin position="58"/>
        <end position="112"/>
    </location>
</feature>
<keyword evidence="2" id="KW-1133">Transmembrane helix</keyword>
<dbReference type="EMBL" id="JAAHFQ010000012">
    <property type="protein sequence ID" value="NER26281.1"/>
    <property type="molecule type" value="Genomic_DNA"/>
</dbReference>
<feature type="compositionally biased region" description="Polar residues" evidence="1">
    <location>
        <begin position="101"/>
        <end position="112"/>
    </location>
</feature>
<evidence type="ECO:0000256" key="2">
    <source>
        <dbReference type="SAM" id="Phobius"/>
    </source>
</evidence>
<feature type="compositionally biased region" description="Basic residues" evidence="1">
    <location>
        <begin position="87"/>
        <end position="100"/>
    </location>
</feature>
<feature type="transmembrane region" description="Helical" evidence="2">
    <location>
        <begin position="37"/>
        <end position="54"/>
    </location>
</feature>
<protein>
    <submittedName>
        <fullName evidence="3">Uncharacterized protein</fullName>
    </submittedName>
</protein>
<dbReference type="AlphaFoldDB" id="A0A6B3N9I8"/>
<evidence type="ECO:0000313" key="3">
    <source>
        <dbReference type="EMBL" id="NER26281.1"/>
    </source>
</evidence>
<keyword evidence="2" id="KW-0472">Membrane</keyword>